<reference evidence="1" key="1">
    <citation type="submission" date="2022-04" db="EMBL/GenBank/DDBJ databases">
        <title>Hymenobacter sp. isolated from the air.</title>
        <authorList>
            <person name="Won M."/>
            <person name="Lee C.-M."/>
            <person name="Woen H.-Y."/>
            <person name="Kwon S.-W."/>
        </authorList>
    </citation>
    <scope>NUCLEOTIDE SEQUENCE</scope>
    <source>
        <strain evidence="1">5420S-77</strain>
    </source>
</reference>
<dbReference type="EMBL" id="CP095061">
    <property type="protein sequence ID" value="UOQ64690.1"/>
    <property type="molecule type" value="Genomic_DNA"/>
</dbReference>
<evidence type="ECO:0000313" key="2">
    <source>
        <dbReference type="Proteomes" id="UP000830401"/>
    </source>
</evidence>
<proteinExistence type="predicted"/>
<keyword evidence="2" id="KW-1185">Reference proteome</keyword>
<dbReference type="Proteomes" id="UP000830401">
    <property type="component" value="Chromosome"/>
</dbReference>
<name>A0ABY4G1E3_9BACT</name>
<dbReference type="RefSeq" id="WP_245118630.1">
    <property type="nucleotide sequence ID" value="NZ_CP095061.1"/>
</dbReference>
<evidence type="ECO:0000313" key="1">
    <source>
        <dbReference type="EMBL" id="UOQ64690.1"/>
    </source>
</evidence>
<organism evidence="1 2">
    <name type="scientific">Hymenobacter volaticus</name>
    <dbReference type="NCBI Taxonomy" id="2932254"/>
    <lineage>
        <taxon>Bacteria</taxon>
        <taxon>Pseudomonadati</taxon>
        <taxon>Bacteroidota</taxon>
        <taxon>Cytophagia</taxon>
        <taxon>Cytophagales</taxon>
        <taxon>Hymenobacteraceae</taxon>
        <taxon>Hymenobacter</taxon>
    </lineage>
</organism>
<sequence length="171" mass="19234">MHNNYYFLRQLAPALTRQLAGYKVVTCFSQEKDELVIGLTNGATEFWLRAQLSAVFTVLALPETFHRARANSVDLLPDLLGQEVAEVHALPNDRVLQLGFQSGATLLLKLYGPRPNAIFRLTPDAPAELFHQRYTADADIQPLLVNEDLPLPHPLLMKVNRLLGLIQIQRI</sequence>
<protein>
    <submittedName>
        <fullName evidence="1">Uncharacterized protein</fullName>
    </submittedName>
</protein>
<dbReference type="Gene3D" id="2.30.310.10">
    <property type="entry name" value="ibrinogen binding protein from staphylococcus aureus domain"/>
    <property type="match status" value="1"/>
</dbReference>
<accession>A0ABY4G1E3</accession>
<gene>
    <name evidence="1" type="ORF">MUN86_14040</name>
</gene>